<evidence type="ECO:0000313" key="3">
    <source>
        <dbReference type="Proteomes" id="UP000824540"/>
    </source>
</evidence>
<comment type="caution">
    <text evidence="2">The sequence shown here is derived from an EMBL/GenBank/DDBJ whole genome shotgun (WGS) entry which is preliminary data.</text>
</comment>
<feature type="transmembrane region" description="Helical" evidence="1">
    <location>
        <begin position="30"/>
        <end position="50"/>
    </location>
</feature>
<name>A0A8T2MIX9_9TELE</name>
<feature type="transmembrane region" description="Helical" evidence="1">
    <location>
        <begin position="71"/>
        <end position="93"/>
    </location>
</feature>
<dbReference type="Proteomes" id="UP000824540">
    <property type="component" value="Unassembled WGS sequence"/>
</dbReference>
<gene>
    <name evidence="2" type="ORF">JZ751_017212</name>
</gene>
<sequence length="152" mass="17808">FFRLFSGPRLTFFSVVGSTDSLRFLPFNPFLVPIFFVSTIRRYCPIILSRKIKNFRGSDFSDFFQVRGLRFFRLWAQLIPCVFSHLIHSWFLFSSYPLSAGPRLTFFSVVASTDSLRFLPFNPFLVPIFFVSTISRYCPIILSRKIKNFRGS</sequence>
<protein>
    <submittedName>
        <fullName evidence="2">Uncharacterized protein</fullName>
    </submittedName>
</protein>
<feature type="transmembrane region" description="Helical" evidence="1">
    <location>
        <begin position="124"/>
        <end position="142"/>
    </location>
</feature>
<organism evidence="2 3">
    <name type="scientific">Albula glossodonta</name>
    <name type="common">roundjaw bonefish</name>
    <dbReference type="NCBI Taxonomy" id="121402"/>
    <lineage>
        <taxon>Eukaryota</taxon>
        <taxon>Metazoa</taxon>
        <taxon>Chordata</taxon>
        <taxon>Craniata</taxon>
        <taxon>Vertebrata</taxon>
        <taxon>Euteleostomi</taxon>
        <taxon>Actinopterygii</taxon>
        <taxon>Neopterygii</taxon>
        <taxon>Teleostei</taxon>
        <taxon>Albuliformes</taxon>
        <taxon>Albulidae</taxon>
        <taxon>Albula</taxon>
    </lineage>
</organism>
<feature type="non-terminal residue" evidence="2">
    <location>
        <position position="152"/>
    </location>
</feature>
<accession>A0A8T2MIX9</accession>
<evidence type="ECO:0000313" key="2">
    <source>
        <dbReference type="EMBL" id="KAG9327945.1"/>
    </source>
</evidence>
<feature type="non-terminal residue" evidence="2">
    <location>
        <position position="1"/>
    </location>
</feature>
<dbReference type="AlphaFoldDB" id="A0A8T2MIX9"/>
<keyword evidence="1" id="KW-0472">Membrane</keyword>
<keyword evidence="3" id="KW-1185">Reference proteome</keyword>
<keyword evidence="1" id="KW-1133">Transmembrane helix</keyword>
<reference evidence="2" key="1">
    <citation type="thesis" date="2021" institute="BYU ScholarsArchive" country="Provo, UT, USA">
        <title>Applications of and Algorithms for Genome Assembly and Genomic Analyses with an Emphasis on Marine Teleosts.</title>
        <authorList>
            <person name="Pickett B.D."/>
        </authorList>
    </citation>
    <scope>NUCLEOTIDE SEQUENCE</scope>
    <source>
        <strain evidence="2">HI-2016</strain>
    </source>
</reference>
<proteinExistence type="predicted"/>
<dbReference type="EMBL" id="JAFBMS010002925">
    <property type="protein sequence ID" value="KAG9327945.1"/>
    <property type="molecule type" value="Genomic_DNA"/>
</dbReference>
<keyword evidence="1" id="KW-0812">Transmembrane</keyword>
<evidence type="ECO:0000256" key="1">
    <source>
        <dbReference type="SAM" id="Phobius"/>
    </source>
</evidence>